<geneLocation type="plasmid" evidence="3 5">
    <name>plas1</name>
</geneLocation>
<dbReference type="InterPro" id="IPR007712">
    <property type="entry name" value="RelE/ParE_toxin"/>
</dbReference>
<dbReference type="Gene3D" id="3.30.2310.20">
    <property type="entry name" value="RelE-like"/>
    <property type="match status" value="1"/>
</dbReference>
<dbReference type="AlphaFoldDB" id="A0A1Z1FGX7"/>
<dbReference type="KEGG" id="cman:A9D14_16820"/>
<gene>
    <name evidence="2" type="ORF">A9D14_16820</name>
    <name evidence="3" type="ORF">H4O24_16530</name>
</gene>
<reference evidence="3 5" key="2">
    <citation type="submission" date="2020-08" db="EMBL/GenBank/DDBJ databases">
        <authorList>
            <person name="Liu G."/>
            <person name="Sun C."/>
        </authorList>
    </citation>
    <scope>NUCLEOTIDE SEQUENCE [LARGE SCALE GENOMIC DNA]</scope>
    <source>
        <strain evidence="3 5">OT19</strain>
        <plasmid evidence="3 5">plas1</plasmid>
    </source>
</reference>
<geneLocation type="plasmid" evidence="2">
    <name>pCME4A9I</name>
</geneLocation>
<geneLocation type="plasmid" evidence="4">
    <name>pcme4a9i</name>
</geneLocation>
<protein>
    <submittedName>
        <fullName evidence="2">Plasmid stabilization protein</fullName>
    </submittedName>
    <submittedName>
        <fullName evidence="3">Type II toxin-antitoxin system RelE/ParE family toxin</fullName>
    </submittedName>
</protein>
<evidence type="ECO:0000313" key="4">
    <source>
        <dbReference type="Proteomes" id="UP000195807"/>
    </source>
</evidence>
<evidence type="ECO:0000256" key="1">
    <source>
        <dbReference type="ARBA" id="ARBA00022649"/>
    </source>
</evidence>
<proteinExistence type="predicted"/>
<accession>A0A1Z1FGX7</accession>
<dbReference type="Pfam" id="PF05016">
    <property type="entry name" value="ParE_toxin"/>
    <property type="match status" value="1"/>
</dbReference>
<dbReference type="Proteomes" id="UP000195807">
    <property type="component" value="Plasmid pCME4A9I"/>
</dbReference>
<dbReference type="Proteomes" id="UP000515297">
    <property type="component" value="Plasmid plas1"/>
</dbReference>
<dbReference type="STRING" id="450378.GCA_001661675_03380"/>
<dbReference type="InterPro" id="IPR035093">
    <property type="entry name" value="RelE/ParE_toxin_dom_sf"/>
</dbReference>
<keyword evidence="4" id="KW-1185">Reference proteome</keyword>
<dbReference type="RefSeq" id="WP_066850449.1">
    <property type="nucleotide sequence ID" value="NZ_CP019603.1"/>
</dbReference>
<evidence type="ECO:0000313" key="5">
    <source>
        <dbReference type="Proteomes" id="UP000515297"/>
    </source>
</evidence>
<keyword evidence="2" id="KW-0614">Plasmid</keyword>
<reference evidence="2 4" key="1">
    <citation type="submission" date="2017-01" db="EMBL/GenBank/DDBJ databases">
        <title>Complete genome sequence of esterase-producing bacterium Croceicoccus marinus E4A9.</title>
        <authorList>
            <person name="Wu Y.-H."/>
            <person name="Cheng H."/>
            <person name="Xu L."/>
            <person name="Huo Y.-Y."/>
            <person name="Wang C.-S."/>
            <person name="Xu X.-W."/>
        </authorList>
    </citation>
    <scope>NUCLEOTIDE SEQUENCE [LARGE SCALE GENOMIC DNA]</scope>
    <source>
        <strain evidence="2 4">E4A9</strain>
        <plasmid evidence="2">pCME4A9I</plasmid>
        <plasmid evidence="4">Plasmid pcme4a9i</plasmid>
    </source>
</reference>
<keyword evidence="1" id="KW-1277">Toxin-antitoxin system</keyword>
<evidence type="ECO:0000313" key="2">
    <source>
        <dbReference type="EMBL" id="ARU17976.1"/>
    </source>
</evidence>
<sequence>MAKPTIDVRLSIGAERDLSGIYRRRLAQRGARGEDGADALLDDLAAAIESLASHPARGPVVPELDALGIHEFRQLSRPPFRIIYLPEDERVTVLVVADGRRDFRTLLGERLLGS</sequence>
<dbReference type="OrthoDB" id="9798046at2"/>
<dbReference type="EMBL" id="CP019603">
    <property type="protein sequence ID" value="ARU17976.1"/>
    <property type="molecule type" value="Genomic_DNA"/>
</dbReference>
<organism evidence="2 4">
    <name type="scientific">Croceicoccus marinus</name>
    <dbReference type="NCBI Taxonomy" id="450378"/>
    <lineage>
        <taxon>Bacteria</taxon>
        <taxon>Pseudomonadati</taxon>
        <taxon>Pseudomonadota</taxon>
        <taxon>Alphaproteobacteria</taxon>
        <taxon>Sphingomonadales</taxon>
        <taxon>Erythrobacteraceae</taxon>
        <taxon>Croceicoccus</taxon>
    </lineage>
</organism>
<name>A0A1Z1FGX7_9SPHN</name>
<dbReference type="EMBL" id="CP060053">
    <property type="protein sequence ID" value="QNE07480.1"/>
    <property type="molecule type" value="Genomic_DNA"/>
</dbReference>
<evidence type="ECO:0000313" key="3">
    <source>
        <dbReference type="EMBL" id="QNE07480.1"/>
    </source>
</evidence>